<evidence type="ECO:0000313" key="2">
    <source>
        <dbReference type="EMBL" id="GAA1529893.1"/>
    </source>
</evidence>
<proteinExistence type="predicted"/>
<dbReference type="RefSeq" id="WP_344504910.1">
    <property type="nucleotide sequence ID" value="NZ_BAAAQD010000011.1"/>
</dbReference>
<accession>A0ABP4LTR9</accession>
<dbReference type="SUPFAM" id="SSF51735">
    <property type="entry name" value="NAD(P)-binding Rossmann-fold domains"/>
    <property type="match status" value="1"/>
</dbReference>
<reference evidence="3" key="1">
    <citation type="journal article" date="2019" name="Int. J. Syst. Evol. Microbiol.">
        <title>The Global Catalogue of Microorganisms (GCM) 10K type strain sequencing project: providing services to taxonomists for standard genome sequencing and annotation.</title>
        <authorList>
            <consortium name="The Broad Institute Genomics Platform"/>
            <consortium name="The Broad Institute Genome Sequencing Center for Infectious Disease"/>
            <person name="Wu L."/>
            <person name="Ma J."/>
        </authorList>
    </citation>
    <scope>NUCLEOTIDE SEQUENCE [LARGE SCALE GENOMIC DNA]</scope>
    <source>
        <strain evidence="3">JCM 15933</strain>
    </source>
</reference>
<dbReference type="Pfam" id="PF04321">
    <property type="entry name" value="RmlD_sub_bind"/>
    <property type="match status" value="1"/>
</dbReference>
<gene>
    <name evidence="2" type="ORF">GCM10009827_054020</name>
</gene>
<comment type="caution">
    <text evidence="2">The sequence shown here is derived from an EMBL/GenBank/DDBJ whole genome shotgun (WGS) entry which is preliminary data.</text>
</comment>
<evidence type="ECO:0000259" key="1">
    <source>
        <dbReference type="Pfam" id="PF04321"/>
    </source>
</evidence>
<feature type="domain" description="RmlD-like substrate binding" evidence="1">
    <location>
        <begin position="4"/>
        <end position="239"/>
    </location>
</feature>
<dbReference type="InterPro" id="IPR036291">
    <property type="entry name" value="NAD(P)-bd_dom_sf"/>
</dbReference>
<dbReference type="Gene3D" id="3.40.50.720">
    <property type="entry name" value="NAD(P)-binding Rossmann-like Domain"/>
    <property type="match status" value="1"/>
</dbReference>
<organism evidence="2 3">
    <name type="scientific">Dactylosporangium maewongense</name>
    <dbReference type="NCBI Taxonomy" id="634393"/>
    <lineage>
        <taxon>Bacteria</taxon>
        <taxon>Bacillati</taxon>
        <taxon>Actinomycetota</taxon>
        <taxon>Actinomycetes</taxon>
        <taxon>Micromonosporales</taxon>
        <taxon>Micromonosporaceae</taxon>
        <taxon>Dactylosporangium</taxon>
    </lineage>
</organism>
<dbReference type="InterPro" id="IPR029903">
    <property type="entry name" value="RmlD-like-bd"/>
</dbReference>
<dbReference type="Proteomes" id="UP001501470">
    <property type="component" value="Unassembled WGS sequence"/>
</dbReference>
<dbReference type="PANTHER" id="PTHR43242:SF1">
    <property type="entry name" value="NAD(P)-BINDING ROSSMANN-FOLD SUPERFAMILY PROTEIN"/>
    <property type="match status" value="1"/>
</dbReference>
<name>A0ABP4LTR9_9ACTN</name>
<dbReference type="EMBL" id="BAAAQD010000011">
    <property type="protein sequence ID" value="GAA1529893.1"/>
    <property type="molecule type" value="Genomic_DNA"/>
</dbReference>
<protein>
    <submittedName>
        <fullName evidence="2">Sugar nucleotide-binding protein</fullName>
    </submittedName>
</protein>
<keyword evidence="3" id="KW-1185">Reference proteome</keyword>
<sequence>MTGTLLVTGATGSLGRRVYEQATAGGWTVTGTWFANRARGGDVRLDIRDRPAIGALLRDTRPDVIIHTAAGRDRGDWASIADGAANVAVAAAGIRLVHMSSDAVFSGREIHYDETALPYPTYRYGAAKAAAETAVAAIHPDAVLVRTSTILGDGRGAHEVLTHDLASGRVQGALFTDEIRMPVHVDDLAAALLEVAAGSHRGVLNIAGPQPISRHELGLLVAARDGLDPATIPAARSRDLFPNRPLDVRLTSALAESMLRVRLRPAGEFMAGPATVAGDRPDPRR</sequence>
<evidence type="ECO:0000313" key="3">
    <source>
        <dbReference type="Proteomes" id="UP001501470"/>
    </source>
</evidence>
<dbReference type="PANTHER" id="PTHR43242">
    <property type="entry name" value="NAD(P)-BINDING ROSSMANN-FOLD SUPERFAMILY PROTEIN"/>
    <property type="match status" value="1"/>
</dbReference>